<name>A0ABT2DV01_9BACI</name>
<accession>A0ABT2DV01</accession>
<dbReference type="Proteomes" id="UP001525021">
    <property type="component" value="Unassembled WGS sequence"/>
</dbReference>
<dbReference type="RefSeq" id="WP_012296195.1">
    <property type="nucleotide sequence ID" value="NZ_JANTOO010000021.1"/>
</dbReference>
<dbReference type="Gene3D" id="3.40.50.300">
    <property type="entry name" value="P-loop containing nucleotide triphosphate hydrolases"/>
    <property type="match status" value="1"/>
</dbReference>
<gene>
    <name evidence="1" type="ORF">NXZ79_22215</name>
</gene>
<keyword evidence="2" id="KW-1185">Reference proteome</keyword>
<evidence type="ECO:0000313" key="2">
    <source>
        <dbReference type="Proteomes" id="UP001525021"/>
    </source>
</evidence>
<comment type="caution">
    <text evidence="1">The sequence shown here is derived from an EMBL/GenBank/DDBJ whole genome shotgun (WGS) entry which is preliminary data.</text>
</comment>
<evidence type="ECO:0000313" key="1">
    <source>
        <dbReference type="EMBL" id="MCS1398736.1"/>
    </source>
</evidence>
<proteinExistence type="predicted"/>
<dbReference type="InterPro" id="IPR027417">
    <property type="entry name" value="P-loop_NTPase"/>
</dbReference>
<reference evidence="1 2" key="1">
    <citation type="submission" date="2022-08" db="EMBL/GenBank/DDBJ databases">
        <title>Lysinibacillus sequencing.</title>
        <authorList>
            <person name="Dunlap C."/>
        </authorList>
    </citation>
    <scope>NUCLEOTIDE SEQUENCE [LARGE SCALE GENOMIC DNA]</scope>
    <source>
        <strain evidence="1 2">PB211</strain>
    </source>
</reference>
<sequence length="549" mass="62115">MAIVEIKMDFFKHDAQAGGFFPNTHANPGFSIDKFLGDSGQNYLIEGIRGTGKTHILKMINQKCIDDFQEKKILPVYVSLASVHEWVESDVKLFRIHLYANIVTQIIKTIEQNKDKIKLAGNTGFQKSVKKIAQMFGLNNSENIDVLIERIKELSEQLLSDLTYNPETIKTVFGTQSTMATTGTANVNIPSVGSLGVTSNASYSETDQQEFLYVGNSLSHSNAASFLVNFILELKNILNHRYTILLIDECSEVSKNAQIEVFRLLKLIRGALTDEANENAAYFCASVYPTPITYYPSNVNGDPFNFDVGHDAIMEYVSMDELSDDYLDFYKTLTNNRIREMLPEQGYSNYLDIMENEKCLVLAAYFSNGNVRRYIEILKHAYDNLIQRIGHKPSATNVEKINTKDIEEALSSIVPNQVLAYNKLTENDFRILDNIVTKMNKRNKKNETENKTKTEKNKLPANVYFTVSRSEAMKLGNLFMQGAIHDKGKTRVKKYYKKDGLRGPLLMLDLAVAFHEGAIDKNRASDIFSKDLSKNAKSGYLWCQDVSLD</sequence>
<dbReference type="EMBL" id="JANTOO010000021">
    <property type="protein sequence ID" value="MCS1398736.1"/>
    <property type="molecule type" value="Genomic_DNA"/>
</dbReference>
<organism evidence="1 2">
    <name type="scientific">Lysinibacillus pinottii</name>
    <dbReference type="NCBI Taxonomy" id="2973932"/>
    <lineage>
        <taxon>Bacteria</taxon>
        <taxon>Bacillati</taxon>
        <taxon>Bacillota</taxon>
        <taxon>Bacilli</taxon>
        <taxon>Bacillales</taxon>
        <taxon>Bacillaceae</taxon>
        <taxon>Lysinibacillus</taxon>
    </lineage>
</organism>
<evidence type="ECO:0008006" key="3">
    <source>
        <dbReference type="Google" id="ProtNLM"/>
    </source>
</evidence>
<dbReference type="SUPFAM" id="SSF52540">
    <property type="entry name" value="P-loop containing nucleoside triphosphate hydrolases"/>
    <property type="match status" value="1"/>
</dbReference>
<protein>
    <recommendedName>
        <fullName evidence="3">ATP-binding protein</fullName>
    </recommendedName>
</protein>